<dbReference type="Proteomes" id="UP000054323">
    <property type="component" value="Unassembled WGS sequence"/>
</dbReference>
<evidence type="ECO:0000259" key="1">
    <source>
        <dbReference type="Pfam" id="PF05239"/>
    </source>
</evidence>
<dbReference type="AlphaFoldDB" id="A0A124FSX7"/>
<sequence>MQMRGATTEMGTRSIVRGKDLADYSVRNPQGEDLGTIKDVVIDTSEGCIAYAALSFGGFMGLGDKLFAIPWEALRYNATDDSFVLDVPKERLDNAPGFDKDNWPMTAEREWLTSMYSHYGYTPYWERRRER</sequence>
<evidence type="ECO:0000313" key="4">
    <source>
        <dbReference type="Proteomes" id="UP000054323"/>
    </source>
</evidence>
<name>A0A124FSX7_9EURY</name>
<dbReference type="Pfam" id="PF05239">
    <property type="entry name" value="PRC"/>
    <property type="match status" value="1"/>
</dbReference>
<dbReference type="PANTHER" id="PTHR36505">
    <property type="entry name" value="BLR1072 PROTEIN"/>
    <property type="match status" value="1"/>
</dbReference>
<proteinExistence type="predicted"/>
<dbReference type="SUPFAM" id="SSF50346">
    <property type="entry name" value="PRC-barrel domain"/>
    <property type="match status" value="1"/>
</dbReference>
<dbReference type="PANTHER" id="PTHR36505:SF1">
    <property type="entry name" value="BLR1072 PROTEIN"/>
    <property type="match status" value="1"/>
</dbReference>
<comment type="caution">
    <text evidence="2">The sequence shown here is derived from an EMBL/GenBank/DDBJ whole genome shotgun (WGS) entry which is preliminary data.</text>
</comment>
<evidence type="ECO:0000313" key="5">
    <source>
        <dbReference type="Proteomes" id="UP000054598"/>
    </source>
</evidence>
<accession>A0A124FSX7</accession>
<dbReference type="InterPro" id="IPR011033">
    <property type="entry name" value="PRC_barrel-like_sf"/>
</dbReference>
<dbReference type="EMBL" id="LGGD01000013">
    <property type="protein sequence ID" value="KUK63641.1"/>
    <property type="molecule type" value="Genomic_DNA"/>
</dbReference>
<reference evidence="2" key="1">
    <citation type="journal article" date="2015" name="MBio">
        <title>Genome-resolved metagenomic analysis reveals roles for candidate phyla and other microbial community members in biogeochemical transformations in oil reservoirs.</title>
        <authorList>
            <person name="Hu P."/>
            <person name="Tom L."/>
            <person name="Singh A."/>
            <person name="Thomas B.C."/>
            <person name="Baker B.J."/>
            <person name="Piceno Y.M."/>
            <person name="Andersen G.L."/>
            <person name="Banfield J.F."/>
        </authorList>
    </citation>
    <scope>NUCLEOTIDE SEQUENCE [LARGE SCALE GENOMIC DNA]</scope>
    <source>
        <strain evidence="2">62_101</strain>
        <strain evidence="3">63_41</strain>
    </source>
</reference>
<feature type="domain" description="PRC-barrel" evidence="1">
    <location>
        <begin position="17"/>
        <end position="92"/>
    </location>
</feature>
<organism evidence="2 4">
    <name type="scientific">Methanoculleus marisnigri</name>
    <dbReference type="NCBI Taxonomy" id="2198"/>
    <lineage>
        <taxon>Archaea</taxon>
        <taxon>Methanobacteriati</taxon>
        <taxon>Methanobacteriota</taxon>
        <taxon>Stenosarchaea group</taxon>
        <taxon>Methanomicrobia</taxon>
        <taxon>Methanomicrobiales</taxon>
        <taxon>Methanomicrobiaceae</taxon>
        <taxon>Methanoculleus</taxon>
    </lineage>
</organism>
<dbReference type="EMBL" id="LGHE01000009">
    <property type="protein sequence ID" value="KUL05529.1"/>
    <property type="molecule type" value="Genomic_DNA"/>
</dbReference>
<gene>
    <name evidence="2" type="ORF">XD82_0204</name>
    <name evidence="3" type="ORF">XE10_0157</name>
</gene>
<dbReference type="PATRIC" id="fig|2198.3.peg.1956"/>
<protein>
    <submittedName>
        <fullName evidence="2">PRC-barrel domain protein</fullName>
    </submittedName>
</protein>
<evidence type="ECO:0000313" key="2">
    <source>
        <dbReference type="EMBL" id="KUK63641.1"/>
    </source>
</evidence>
<reference evidence="4 5" key="2">
    <citation type="journal article" date="2015" name="MBio">
        <title>Genome-Resolved Metagenomic Analysis Reveals Roles for Candidate Phyla and Other Microbial Community Members in Biogeochemical Transformations in Oil Reservoirs.</title>
        <authorList>
            <person name="Hu P."/>
            <person name="Tom L."/>
            <person name="Singh A."/>
            <person name="Thomas B.C."/>
            <person name="Baker B.J."/>
            <person name="Piceno Y.M."/>
            <person name="Andersen G.L."/>
            <person name="Banfield J.F."/>
        </authorList>
    </citation>
    <scope>NUCLEOTIDE SEQUENCE [LARGE SCALE GENOMIC DNA]</scope>
</reference>
<dbReference type="InterPro" id="IPR027275">
    <property type="entry name" value="PRC-brl_dom"/>
</dbReference>
<dbReference type="Proteomes" id="UP000054598">
    <property type="component" value="Unassembled WGS sequence"/>
</dbReference>
<evidence type="ECO:0000313" key="3">
    <source>
        <dbReference type="EMBL" id="KUL05529.1"/>
    </source>
</evidence>
<dbReference type="Gene3D" id="2.30.30.240">
    <property type="entry name" value="PRC-barrel domain"/>
    <property type="match status" value="1"/>
</dbReference>